<dbReference type="HOGENOM" id="CLU_1381025_0_0_1"/>
<name>S7RVG3_GLOTA</name>
<protein>
    <submittedName>
        <fullName evidence="1">Uncharacterized protein</fullName>
    </submittedName>
</protein>
<organism evidence="1 2">
    <name type="scientific">Gloeophyllum trabeum (strain ATCC 11539 / FP-39264 / Madison 617)</name>
    <name type="common">Brown rot fungus</name>
    <dbReference type="NCBI Taxonomy" id="670483"/>
    <lineage>
        <taxon>Eukaryota</taxon>
        <taxon>Fungi</taxon>
        <taxon>Dikarya</taxon>
        <taxon>Basidiomycota</taxon>
        <taxon>Agaricomycotina</taxon>
        <taxon>Agaricomycetes</taxon>
        <taxon>Gloeophyllales</taxon>
        <taxon>Gloeophyllaceae</taxon>
        <taxon>Gloeophyllum</taxon>
    </lineage>
</organism>
<sequence length="198" mass="21835">MICGKSCLASIRRADRGLATSLAACSMQEVLRARLRDKRAGASRIIGPYRDLQTETTPASCNGLTLTLARTPSRRRMGCCSSPVHIFPRATAVWTLCRLSLGSVIAFSLLVCHLCPVSYHRAYKQYRLFYSSLFSHWRPPAPSSSTTGTAAYRRLRVVSRLFGSLPIGQQHPVLHGITVVEWLIAGELDASHPRRALA</sequence>
<gene>
    <name evidence="1" type="ORF">GLOTRDRAFT_109424</name>
</gene>
<dbReference type="Proteomes" id="UP000030669">
    <property type="component" value="Unassembled WGS sequence"/>
</dbReference>
<keyword evidence="2" id="KW-1185">Reference proteome</keyword>
<evidence type="ECO:0000313" key="1">
    <source>
        <dbReference type="EMBL" id="EPQ58785.1"/>
    </source>
</evidence>
<proteinExistence type="predicted"/>
<feature type="non-terminal residue" evidence="1">
    <location>
        <position position="198"/>
    </location>
</feature>
<evidence type="ECO:0000313" key="2">
    <source>
        <dbReference type="Proteomes" id="UP000030669"/>
    </source>
</evidence>
<dbReference type="RefSeq" id="XP_007861946.1">
    <property type="nucleotide sequence ID" value="XM_007863755.1"/>
</dbReference>
<accession>S7RVG3</accession>
<dbReference type="GeneID" id="19299040"/>
<dbReference type="KEGG" id="gtr:GLOTRDRAFT_109424"/>
<dbReference type="AlphaFoldDB" id="S7RVG3"/>
<reference evidence="1 2" key="1">
    <citation type="journal article" date="2012" name="Science">
        <title>The Paleozoic origin of enzymatic lignin decomposition reconstructed from 31 fungal genomes.</title>
        <authorList>
            <person name="Floudas D."/>
            <person name="Binder M."/>
            <person name="Riley R."/>
            <person name="Barry K."/>
            <person name="Blanchette R.A."/>
            <person name="Henrissat B."/>
            <person name="Martinez A.T."/>
            <person name="Otillar R."/>
            <person name="Spatafora J.W."/>
            <person name="Yadav J.S."/>
            <person name="Aerts A."/>
            <person name="Benoit I."/>
            <person name="Boyd A."/>
            <person name="Carlson A."/>
            <person name="Copeland A."/>
            <person name="Coutinho P.M."/>
            <person name="de Vries R.P."/>
            <person name="Ferreira P."/>
            <person name="Findley K."/>
            <person name="Foster B."/>
            <person name="Gaskell J."/>
            <person name="Glotzer D."/>
            <person name="Gorecki P."/>
            <person name="Heitman J."/>
            <person name="Hesse C."/>
            <person name="Hori C."/>
            <person name="Igarashi K."/>
            <person name="Jurgens J.A."/>
            <person name="Kallen N."/>
            <person name="Kersten P."/>
            <person name="Kohler A."/>
            <person name="Kuees U."/>
            <person name="Kumar T.K.A."/>
            <person name="Kuo A."/>
            <person name="LaButti K."/>
            <person name="Larrondo L.F."/>
            <person name="Lindquist E."/>
            <person name="Ling A."/>
            <person name="Lombard V."/>
            <person name="Lucas S."/>
            <person name="Lundell T."/>
            <person name="Martin R."/>
            <person name="McLaughlin D.J."/>
            <person name="Morgenstern I."/>
            <person name="Morin E."/>
            <person name="Murat C."/>
            <person name="Nagy L.G."/>
            <person name="Nolan M."/>
            <person name="Ohm R.A."/>
            <person name="Patyshakuliyeva A."/>
            <person name="Rokas A."/>
            <person name="Ruiz-Duenas F.J."/>
            <person name="Sabat G."/>
            <person name="Salamov A."/>
            <person name="Samejima M."/>
            <person name="Schmutz J."/>
            <person name="Slot J.C."/>
            <person name="St John F."/>
            <person name="Stenlid J."/>
            <person name="Sun H."/>
            <person name="Sun S."/>
            <person name="Syed K."/>
            <person name="Tsang A."/>
            <person name="Wiebenga A."/>
            <person name="Young D."/>
            <person name="Pisabarro A."/>
            <person name="Eastwood D.C."/>
            <person name="Martin F."/>
            <person name="Cullen D."/>
            <person name="Grigoriev I.V."/>
            <person name="Hibbett D.S."/>
        </authorList>
    </citation>
    <scope>NUCLEOTIDE SEQUENCE [LARGE SCALE GENOMIC DNA]</scope>
    <source>
        <strain evidence="1 2">ATCC 11539</strain>
    </source>
</reference>
<dbReference type="EMBL" id="KB469297">
    <property type="protein sequence ID" value="EPQ58785.1"/>
    <property type="molecule type" value="Genomic_DNA"/>
</dbReference>